<dbReference type="AlphaFoldDB" id="A0A256IR29"/>
<dbReference type="RefSeq" id="WP_094580450.1">
    <property type="nucleotide sequence ID" value="NZ_NHOW01000167.1"/>
</dbReference>
<dbReference type="Proteomes" id="UP000216409">
    <property type="component" value="Unassembled WGS sequence"/>
</dbReference>
<dbReference type="PANTHER" id="PTHR30595:SF6">
    <property type="entry name" value="SCHLAFEN ALBA-2 DOMAIN-CONTAINING PROTEIN"/>
    <property type="match status" value="1"/>
</dbReference>
<evidence type="ECO:0000313" key="3">
    <source>
        <dbReference type="EMBL" id="OYR58756.1"/>
    </source>
</evidence>
<keyword evidence="1" id="KW-0175">Coiled coil</keyword>
<sequence>MNLPLPDDIGDWNWETVLTLSTVVEGQYLEYKAELHRSVDTEGFDSEWKKKLEREVTAFANASGGIIVFGVDDDGEPNPIERPEHELKQSITRLIQNTQPPVDIDIAEPIEVPDPETDRVILPVYINEATRKPVLTSDSAIYFRINDRKEPMSIDQLEKLIIERDRRQQAIRQLEMEIDRFSDLLEEEGRRRLSENADEPPDFHLIDTDSLKSALQRNTHLYSGEDTREAIIKVFRHLREVEDEEAFYNGVIRGDRERRAGAEEFNKKRRKEFNLDIEQLERSLERLAEVADLQVNVRNDESSK</sequence>
<proteinExistence type="predicted"/>
<dbReference type="InterPro" id="IPR038461">
    <property type="entry name" value="Schlafen_AlbA_2_dom_sf"/>
</dbReference>
<dbReference type="Gene3D" id="3.30.950.30">
    <property type="entry name" value="Schlafen, AAA domain"/>
    <property type="match status" value="1"/>
</dbReference>
<dbReference type="Pfam" id="PF04326">
    <property type="entry name" value="SLFN_AlbA_2"/>
    <property type="match status" value="1"/>
</dbReference>
<dbReference type="InterPro" id="IPR007421">
    <property type="entry name" value="Schlafen_AlbA_2_dom"/>
</dbReference>
<feature type="coiled-coil region" evidence="1">
    <location>
        <begin position="157"/>
        <end position="191"/>
    </location>
</feature>
<comment type="caution">
    <text evidence="3">The sequence shown here is derived from an EMBL/GenBank/DDBJ whole genome shotgun (WGS) entry which is preliminary data.</text>
</comment>
<protein>
    <recommendedName>
        <fullName evidence="2">Schlafen AlbA-2 domain-containing protein</fullName>
    </recommendedName>
</protein>
<dbReference type="PANTHER" id="PTHR30595">
    <property type="entry name" value="GLPR-RELATED TRANSCRIPTIONAL REPRESSOR"/>
    <property type="match status" value="1"/>
</dbReference>
<reference evidence="3 4" key="1">
    <citation type="journal article" date="2014" name="Front. Microbiol.">
        <title>Population and genomic analysis of the genus Halorubrum.</title>
        <authorList>
            <person name="Fullmer M.S."/>
            <person name="Soucy S.M."/>
            <person name="Swithers K.S."/>
            <person name="Makkay A.M."/>
            <person name="Wheeler R."/>
            <person name="Ventosa A."/>
            <person name="Gogarten J.P."/>
            <person name="Papke R.T."/>
        </authorList>
    </citation>
    <scope>NUCLEOTIDE SEQUENCE [LARGE SCALE GENOMIC DNA]</scope>
    <source>
        <strain evidence="3 4">LD3</strain>
    </source>
</reference>
<organism evidence="3 4">
    <name type="scientific">Halorubrum ezzemoulense</name>
    <name type="common">Halorubrum chaoviator</name>
    <dbReference type="NCBI Taxonomy" id="337243"/>
    <lineage>
        <taxon>Archaea</taxon>
        <taxon>Methanobacteriati</taxon>
        <taxon>Methanobacteriota</taxon>
        <taxon>Stenosarchaea group</taxon>
        <taxon>Halobacteria</taxon>
        <taxon>Halobacteriales</taxon>
        <taxon>Haloferacaceae</taxon>
        <taxon>Halorubrum</taxon>
    </lineage>
</organism>
<accession>A0A256IR29</accession>
<evidence type="ECO:0000259" key="2">
    <source>
        <dbReference type="Pfam" id="PF04326"/>
    </source>
</evidence>
<feature type="domain" description="Schlafen AlbA-2" evidence="2">
    <location>
        <begin position="25"/>
        <end position="153"/>
    </location>
</feature>
<gene>
    <name evidence="3" type="ORF">DJ83_14490</name>
</gene>
<evidence type="ECO:0000313" key="4">
    <source>
        <dbReference type="Proteomes" id="UP000216409"/>
    </source>
</evidence>
<name>A0A256IR29_HALEZ</name>
<evidence type="ECO:0000256" key="1">
    <source>
        <dbReference type="SAM" id="Coils"/>
    </source>
</evidence>
<dbReference type="EMBL" id="NHOW01000167">
    <property type="protein sequence ID" value="OYR58756.1"/>
    <property type="molecule type" value="Genomic_DNA"/>
</dbReference>